<evidence type="ECO:0000256" key="1">
    <source>
        <dbReference type="SAM" id="MobiDB-lite"/>
    </source>
</evidence>
<proteinExistence type="predicted"/>
<dbReference type="Proteomes" id="UP000228775">
    <property type="component" value="Unassembled WGS sequence"/>
</dbReference>
<reference evidence="3" key="1">
    <citation type="submission" date="2017-09" db="EMBL/GenBank/DDBJ databases">
        <title>Depth-based differentiation of microbial function through sediment-hosted aquifers and enrichment of novel symbionts in the deep terrestrial subsurface.</title>
        <authorList>
            <person name="Probst A.J."/>
            <person name="Ladd B."/>
            <person name="Jarett J.K."/>
            <person name="Geller-Mcgrath D.E."/>
            <person name="Sieber C.M.K."/>
            <person name="Emerson J.B."/>
            <person name="Anantharaman K."/>
            <person name="Thomas B.C."/>
            <person name="Malmstrom R."/>
            <person name="Stieglmeier M."/>
            <person name="Klingl A."/>
            <person name="Woyke T."/>
            <person name="Ryan C.M."/>
            <person name="Banfield J.F."/>
        </authorList>
    </citation>
    <scope>NUCLEOTIDE SEQUENCE [LARGE SCALE GENOMIC DNA]</scope>
</reference>
<evidence type="ECO:0000313" key="2">
    <source>
        <dbReference type="EMBL" id="PIU75455.1"/>
    </source>
</evidence>
<gene>
    <name evidence="2" type="ORF">COS76_00675</name>
</gene>
<name>A0A2M7AXT8_9BACT</name>
<feature type="compositionally biased region" description="Pro residues" evidence="1">
    <location>
        <begin position="161"/>
        <end position="171"/>
    </location>
</feature>
<feature type="compositionally biased region" description="Polar residues" evidence="1">
    <location>
        <begin position="205"/>
        <end position="220"/>
    </location>
</feature>
<dbReference type="AlphaFoldDB" id="A0A2M7AXT8"/>
<comment type="caution">
    <text evidence="2">The sequence shown here is derived from an EMBL/GenBank/DDBJ whole genome shotgun (WGS) entry which is preliminary data.</text>
</comment>
<feature type="region of interest" description="Disordered" evidence="1">
    <location>
        <begin position="132"/>
        <end position="220"/>
    </location>
</feature>
<accession>A0A2M7AXT8</accession>
<organism evidence="2 3">
    <name type="scientific">Candidatus Portnoybacteria bacterium CG06_land_8_20_14_3_00_39_12</name>
    <dbReference type="NCBI Taxonomy" id="1974809"/>
    <lineage>
        <taxon>Bacteria</taxon>
        <taxon>Candidatus Portnoyibacteriota</taxon>
    </lineage>
</organism>
<sequence>MISLTLTQKQKIIEAPNPLKKRHLLFRFCYPQIGTVIYADQTDQAIIAVIQKYSLDQNQYSLATSSILECLTGGLPIDQFASAFLQQSNIPNDIAQQAATEIQQAVLEPIRPLLEKAYQEFPQIQKEFLESQQPTANSQPPTTYGQQQPPPTQPTTRNPQPATPNPQPIAPAPENLPTDESSRPSTVYGLPQTNDSSPPQPVSPNPLTRNSQPETHNSQPIQDIRFLAKKNPAILDQKITANYLIESGSGQSIPPTVKNWLLDYARIAGSGNHSSLDRGRYLIKSPNAKNLTEDERNLVNKIIESYDSGSPLTVDINTGLLLLPNKRISNFPAQRTNDVHTFQVMPVSFGSIVDLQDY</sequence>
<protein>
    <submittedName>
        <fullName evidence="2">Uncharacterized protein</fullName>
    </submittedName>
</protein>
<evidence type="ECO:0000313" key="3">
    <source>
        <dbReference type="Proteomes" id="UP000228775"/>
    </source>
</evidence>
<dbReference type="EMBL" id="PEVY01000014">
    <property type="protein sequence ID" value="PIU75455.1"/>
    <property type="molecule type" value="Genomic_DNA"/>
</dbReference>